<dbReference type="Proteomes" id="UP000315700">
    <property type="component" value="Chromosome"/>
</dbReference>
<dbReference type="GO" id="GO:0004181">
    <property type="term" value="F:metallocarboxypeptidase activity"/>
    <property type="evidence" value="ECO:0007669"/>
    <property type="project" value="InterPro"/>
</dbReference>
<dbReference type="InParanoid" id="A0A517SJZ0"/>
<dbReference type="OrthoDB" id="237859at2"/>
<keyword evidence="5" id="KW-0645">Protease</keyword>
<keyword evidence="3" id="KW-0732">Signal</keyword>
<dbReference type="Pfam" id="PF00246">
    <property type="entry name" value="Peptidase_M14"/>
    <property type="match status" value="1"/>
</dbReference>
<comment type="cofactor">
    <cofactor evidence="1">
        <name>Zn(2+)</name>
        <dbReference type="ChEBI" id="CHEBI:29105"/>
    </cofactor>
</comment>
<dbReference type="PANTHER" id="PTHR12756">
    <property type="entry name" value="CYTOSOLIC CARBOXYPEPTIDASE"/>
    <property type="match status" value="1"/>
</dbReference>
<dbReference type="SUPFAM" id="SSF53187">
    <property type="entry name" value="Zn-dependent exopeptidases"/>
    <property type="match status" value="1"/>
</dbReference>
<name>A0A517SJZ0_9PLAN</name>
<comment type="caution">
    <text evidence="2">Lacks conserved residue(s) required for the propagation of feature annotation.</text>
</comment>
<dbReference type="InterPro" id="IPR050821">
    <property type="entry name" value="Cytosolic_carboxypeptidase"/>
</dbReference>
<feature type="signal peptide" evidence="3">
    <location>
        <begin position="1"/>
        <end position="24"/>
    </location>
</feature>
<evidence type="ECO:0000256" key="3">
    <source>
        <dbReference type="SAM" id="SignalP"/>
    </source>
</evidence>
<reference evidence="5 6" key="1">
    <citation type="submission" date="2019-02" db="EMBL/GenBank/DDBJ databases">
        <title>Deep-cultivation of Planctomycetes and their phenomic and genomic characterization uncovers novel biology.</title>
        <authorList>
            <person name="Wiegand S."/>
            <person name="Jogler M."/>
            <person name="Boedeker C."/>
            <person name="Pinto D."/>
            <person name="Vollmers J."/>
            <person name="Rivas-Marin E."/>
            <person name="Kohn T."/>
            <person name="Peeters S.H."/>
            <person name="Heuer A."/>
            <person name="Rast P."/>
            <person name="Oberbeckmann S."/>
            <person name="Bunk B."/>
            <person name="Jeske O."/>
            <person name="Meyerdierks A."/>
            <person name="Storesund J.E."/>
            <person name="Kallscheuer N."/>
            <person name="Luecker S."/>
            <person name="Lage O.M."/>
            <person name="Pohl T."/>
            <person name="Merkel B.J."/>
            <person name="Hornburger P."/>
            <person name="Mueller R.-W."/>
            <person name="Bruemmer F."/>
            <person name="Labrenz M."/>
            <person name="Spormann A.M."/>
            <person name="Op den Camp H."/>
            <person name="Overmann J."/>
            <person name="Amann R."/>
            <person name="Jetten M.S.M."/>
            <person name="Mascher T."/>
            <person name="Medema M.H."/>
            <person name="Devos D.P."/>
            <person name="Kaster A.-K."/>
            <person name="Ovreas L."/>
            <person name="Rohde M."/>
            <person name="Galperin M.Y."/>
            <person name="Jogler C."/>
        </authorList>
    </citation>
    <scope>NUCLEOTIDE SEQUENCE [LARGE SCALE GENOMIC DNA]</scope>
    <source>
        <strain evidence="5 6">Pan44</strain>
    </source>
</reference>
<dbReference type="KEGG" id="ccos:Pan44_44910"/>
<keyword evidence="6" id="KW-1185">Reference proteome</keyword>
<keyword evidence="5" id="KW-0378">Hydrolase</keyword>
<organism evidence="5 6">
    <name type="scientific">Caulifigura coniformis</name>
    <dbReference type="NCBI Taxonomy" id="2527983"/>
    <lineage>
        <taxon>Bacteria</taxon>
        <taxon>Pseudomonadati</taxon>
        <taxon>Planctomycetota</taxon>
        <taxon>Planctomycetia</taxon>
        <taxon>Planctomycetales</taxon>
        <taxon>Planctomycetaceae</taxon>
        <taxon>Caulifigura</taxon>
    </lineage>
</organism>
<gene>
    <name evidence="5" type="ORF">Pan44_44910</name>
</gene>
<dbReference type="PROSITE" id="PS52035">
    <property type="entry name" value="PEPTIDASE_M14"/>
    <property type="match status" value="1"/>
</dbReference>
<dbReference type="Gene3D" id="3.40.630.10">
    <property type="entry name" value="Zn peptidases"/>
    <property type="match status" value="1"/>
</dbReference>
<dbReference type="RefSeq" id="WP_145033916.1">
    <property type="nucleotide sequence ID" value="NZ_CP036271.1"/>
</dbReference>
<evidence type="ECO:0000259" key="4">
    <source>
        <dbReference type="PROSITE" id="PS52035"/>
    </source>
</evidence>
<dbReference type="GO" id="GO:0008270">
    <property type="term" value="F:zinc ion binding"/>
    <property type="evidence" value="ECO:0007669"/>
    <property type="project" value="InterPro"/>
</dbReference>
<dbReference type="EMBL" id="CP036271">
    <property type="protein sequence ID" value="QDT56437.1"/>
    <property type="molecule type" value="Genomic_DNA"/>
</dbReference>
<keyword evidence="5" id="KW-0121">Carboxypeptidase</keyword>
<evidence type="ECO:0000256" key="2">
    <source>
        <dbReference type="PROSITE-ProRule" id="PRU01379"/>
    </source>
</evidence>
<dbReference type="GO" id="GO:0006508">
    <property type="term" value="P:proteolysis"/>
    <property type="evidence" value="ECO:0007669"/>
    <property type="project" value="InterPro"/>
</dbReference>
<dbReference type="InterPro" id="IPR000834">
    <property type="entry name" value="Peptidase_M14"/>
</dbReference>
<evidence type="ECO:0000313" key="5">
    <source>
        <dbReference type="EMBL" id="QDT56437.1"/>
    </source>
</evidence>
<comment type="similarity">
    <text evidence="2">Belongs to the peptidase M14 family.</text>
</comment>
<evidence type="ECO:0000313" key="6">
    <source>
        <dbReference type="Proteomes" id="UP000315700"/>
    </source>
</evidence>
<dbReference type="PANTHER" id="PTHR12756:SF11">
    <property type="entry name" value="CYTOSOLIC CARBOXYPEPTIDASE 1"/>
    <property type="match status" value="1"/>
</dbReference>
<feature type="chain" id="PRO_5021710200" evidence="3">
    <location>
        <begin position="25"/>
        <end position="428"/>
    </location>
</feature>
<sequence precursor="true">MAHLDSARLLLIALLLLSPRMARAQQDKAASPNPNRVPDVATDLQYIDTGFENASPLWYEVEPDNVIKVHLLYDHERDAPNRANLHFHFKIHARPGSKLTLEFDNLDNVWNRMKSPVSRELKLAFVSPDDLDDDSWEPVPIQQLAAENRSRLTVEMTGPVLTIARVQPYLLRHLDRMLVQLRNHGDASLIDIKLIGETVEGRDLEIVRIGKETAPYRVFLRARAHPWESGGNWVLQGLVNQLLSGDEVAQKALERYCVYFLPMANKDGVVRGRSRFNLRGRDLNRNWDVPADRELAPENHALEKWLEAQIAAGRKPHLALELHNDGNGKLHINRPPGPDGERHYDRMKILEELLRARTWFREGTSISPGGGGTLGAGWLTRYGIDGAVHELNCNWLEGKQDFPSRTHWQDYGANLVSVFDDYFATVKP</sequence>
<evidence type="ECO:0000256" key="1">
    <source>
        <dbReference type="ARBA" id="ARBA00001947"/>
    </source>
</evidence>
<proteinExistence type="inferred from homology"/>
<dbReference type="AlphaFoldDB" id="A0A517SJZ0"/>
<protein>
    <submittedName>
        <fullName evidence="5">Zinc carboxypeptidase</fullName>
    </submittedName>
</protein>
<accession>A0A517SJZ0</accession>
<feature type="domain" description="Peptidase M14" evidence="4">
    <location>
        <begin position="167"/>
        <end position="428"/>
    </location>
</feature>